<dbReference type="Proteomes" id="UP000499080">
    <property type="component" value="Unassembled WGS sequence"/>
</dbReference>
<feature type="transmembrane region" description="Helical" evidence="1">
    <location>
        <begin position="27"/>
        <end position="50"/>
    </location>
</feature>
<evidence type="ECO:0000256" key="1">
    <source>
        <dbReference type="SAM" id="Phobius"/>
    </source>
</evidence>
<dbReference type="EMBL" id="BGPR01160252">
    <property type="protein sequence ID" value="GBL93163.1"/>
    <property type="molecule type" value="Genomic_DNA"/>
</dbReference>
<dbReference type="AlphaFoldDB" id="A0A4Y2BMH8"/>
<accession>A0A4Y2BMH8</accession>
<evidence type="ECO:0000313" key="2">
    <source>
        <dbReference type="EMBL" id="GBL93163.1"/>
    </source>
</evidence>
<keyword evidence="1" id="KW-0472">Membrane</keyword>
<keyword evidence="1" id="KW-0812">Transmembrane</keyword>
<reference evidence="2 3" key="1">
    <citation type="journal article" date="2019" name="Sci. Rep.">
        <title>Orb-weaving spider Araneus ventricosus genome elucidates the spidroin gene catalogue.</title>
        <authorList>
            <person name="Kono N."/>
            <person name="Nakamura H."/>
            <person name="Ohtoshi R."/>
            <person name="Moran D.A.P."/>
            <person name="Shinohara A."/>
            <person name="Yoshida Y."/>
            <person name="Fujiwara M."/>
            <person name="Mori M."/>
            <person name="Tomita M."/>
            <person name="Arakawa K."/>
        </authorList>
    </citation>
    <scope>NUCLEOTIDE SEQUENCE [LARGE SCALE GENOMIC DNA]</scope>
</reference>
<organism evidence="2 3">
    <name type="scientific">Araneus ventricosus</name>
    <name type="common">Orbweaver spider</name>
    <name type="synonym">Epeira ventricosa</name>
    <dbReference type="NCBI Taxonomy" id="182803"/>
    <lineage>
        <taxon>Eukaryota</taxon>
        <taxon>Metazoa</taxon>
        <taxon>Ecdysozoa</taxon>
        <taxon>Arthropoda</taxon>
        <taxon>Chelicerata</taxon>
        <taxon>Arachnida</taxon>
        <taxon>Araneae</taxon>
        <taxon>Araneomorphae</taxon>
        <taxon>Entelegynae</taxon>
        <taxon>Araneoidea</taxon>
        <taxon>Araneidae</taxon>
        <taxon>Araneus</taxon>
    </lineage>
</organism>
<proteinExistence type="predicted"/>
<keyword evidence="1" id="KW-1133">Transmembrane helix</keyword>
<name>A0A4Y2BMH8_ARAVE</name>
<keyword evidence="3" id="KW-1185">Reference proteome</keyword>
<evidence type="ECO:0000313" key="3">
    <source>
        <dbReference type="Proteomes" id="UP000499080"/>
    </source>
</evidence>
<sequence length="98" mass="11179">MHGEMNSDRVLTQHSAVVNTSEEFMEFALLIGLQILLVFNKSIIVYITNLRVQTMGKLRKNNSQMMQTNSTSIHLEKRTQHPHELSATSSVVSIDMYN</sequence>
<gene>
    <name evidence="2" type="ORF">AVEN_262100_1</name>
</gene>
<comment type="caution">
    <text evidence="2">The sequence shown here is derived from an EMBL/GenBank/DDBJ whole genome shotgun (WGS) entry which is preliminary data.</text>
</comment>
<protein>
    <submittedName>
        <fullName evidence="2">Uncharacterized protein</fullName>
    </submittedName>
</protein>